<dbReference type="Gene3D" id="3.40.50.1820">
    <property type="entry name" value="alpha/beta hydrolase"/>
    <property type="match status" value="1"/>
</dbReference>
<dbReference type="PANTHER" id="PTHR48081:SF6">
    <property type="entry name" value="PEPTIDASE S9 PROLYL OLIGOPEPTIDASE CATALYTIC DOMAIN-CONTAINING PROTEIN"/>
    <property type="match status" value="1"/>
</dbReference>
<dbReference type="RefSeq" id="WP_084291549.1">
    <property type="nucleotide sequence ID" value="NZ_FWYB01000016.1"/>
</dbReference>
<evidence type="ECO:0000313" key="5">
    <source>
        <dbReference type="Proteomes" id="UP000192678"/>
    </source>
</evidence>
<gene>
    <name evidence="4" type="ORF">SAMN04488101_11648</name>
</gene>
<feature type="signal peptide" evidence="2">
    <location>
        <begin position="1"/>
        <end position="20"/>
    </location>
</feature>
<proteinExistence type="predicted"/>
<evidence type="ECO:0000256" key="1">
    <source>
        <dbReference type="ARBA" id="ARBA00022801"/>
    </source>
</evidence>
<evidence type="ECO:0000313" key="4">
    <source>
        <dbReference type="EMBL" id="SMD13270.1"/>
    </source>
</evidence>
<dbReference type="SUPFAM" id="SSF53474">
    <property type="entry name" value="alpha/beta-Hydrolases"/>
    <property type="match status" value="1"/>
</dbReference>
<dbReference type="Pfam" id="PF20434">
    <property type="entry name" value="BD-FAE"/>
    <property type="match status" value="1"/>
</dbReference>
<dbReference type="InterPro" id="IPR050300">
    <property type="entry name" value="GDXG_lipolytic_enzyme"/>
</dbReference>
<dbReference type="PANTHER" id="PTHR48081">
    <property type="entry name" value="AB HYDROLASE SUPERFAMILY PROTEIN C4A8.06C"/>
    <property type="match status" value="1"/>
</dbReference>
<dbReference type="EMBL" id="FWYB01000016">
    <property type="protein sequence ID" value="SMD13270.1"/>
    <property type="molecule type" value="Genomic_DNA"/>
</dbReference>
<dbReference type="OrthoDB" id="9794725at2"/>
<accession>A0A1W2EU76</accession>
<dbReference type="InterPro" id="IPR049492">
    <property type="entry name" value="BD-FAE-like_dom"/>
</dbReference>
<reference evidence="4 5" key="1">
    <citation type="submission" date="2017-04" db="EMBL/GenBank/DDBJ databases">
        <authorList>
            <person name="Afonso C.L."/>
            <person name="Miller P.J."/>
            <person name="Scott M.A."/>
            <person name="Spackman E."/>
            <person name="Goraichik I."/>
            <person name="Dimitrov K.M."/>
            <person name="Suarez D.L."/>
            <person name="Swayne D.E."/>
        </authorList>
    </citation>
    <scope>NUCLEOTIDE SEQUENCE [LARGE SCALE GENOMIC DNA]</scope>
    <source>
        <strain evidence="4 5">DSM 19625</strain>
    </source>
</reference>
<evidence type="ECO:0000259" key="3">
    <source>
        <dbReference type="Pfam" id="PF20434"/>
    </source>
</evidence>
<dbReference type="STRING" id="475255.SAMN04488101_11648"/>
<organism evidence="4 5">
    <name type="scientific">Pedobacter nyackensis</name>
    <dbReference type="NCBI Taxonomy" id="475255"/>
    <lineage>
        <taxon>Bacteria</taxon>
        <taxon>Pseudomonadati</taxon>
        <taxon>Bacteroidota</taxon>
        <taxon>Sphingobacteriia</taxon>
        <taxon>Sphingobacteriales</taxon>
        <taxon>Sphingobacteriaceae</taxon>
        <taxon>Pedobacter</taxon>
    </lineage>
</organism>
<dbReference type="InterPro" id="IPR029058">
    <property type="entry name" value="AB_hydrolase_fold"/>
</dbReference>
<feature type="domain" description="BD-FAE-like" evidence="3">
    <location>
        <begin position="62"/>
        <end position="256"/>
    </location>
</feature>
<feature type="chain" id="PRO_5012438888" evidence="2">
    <location>
        <begin position="21"/>
        <end position="306"/>
    </location>
</feature>
<keyword evidence="1" id="KW-0378">Hydrolase</keyword>
<evidence type="ECO:0000256" key="2">
    <source>
        <dbReference type="SAM" id="SignalP"/>
    </source>
</evidence>
<sequence>MKICILNILLFIACIPYGFAQQSVLLYPDGVPNSKKTPFSYVETKEDNKVSFVSIPTITPFFPEKAKANGAAVIICPGGGYARLMMGKEGYDIALKFNEIGVTAFVLKYRLPSDEVMADKTIGPLQDAQRAIQLVRLRSAEWGINPAKLGIVGFSAGGHLASSAGTHFDHTAIENKLNVNLRPDFMMLIYPVISFGAVGHQGSKHNLLGADPGQELVDLYSNEKQVDGNTPITFIVQAQDDKTVAVQNSLLFYSALTEAKVKAEMVLYPTGGHGFGLYNKATKDQWFDHAINWLDANGLLAKELKN</sequence>
<dbReference type="Proteomes" id="UP000192678">
    <property type="component" value="Unassembled WGS sequence"/>
</dbReference>
<keyword evidence="2" id="KW-0732">Signal</keyword>
<dbReference type="AlphaFoldDB" id="A0A1W2EU76"/>
<name>A0A1W2EU76_9SPHI</name>
<dbReference type="GO" id="GO:0016787">
    <property type="term" value="F:hydrolase activity"/>
    <property type="evidence" value="ECO:0007669"/>
    <property type="project" value="UniProtKB-KW"/>
</dbReference>
<keyword evidence="5" id="KW-1185">Reference proteome</keyword>
<protein>
    <submittedName>
        <fullName evidence="4">Acetyl esterase/lipase</fullName>
    </submittedName>
</protein>